<comment type="subcellular location">
    <subcellularLocation>
        <location evidence="1">Cell membrane</location>
        <topology evidence="1">Multi-pass membrane protein</topology>
    </subcellularLocation>
</comment>
<dbReference type="EMBL" id="ACZL01000007">
    <property type="protein sequence ID" value="EHI56456.1"/>
    <property type="molecule type" value="Genomic_DNA"/>
</dbReference>
<feature type="transmembrane region" description="Helical" evidence="9">
    <location>
        <begin position="284"/>
        <end position="304"/>
    </location>
</feature>
<reference evidence="12 13" key="1">
    <citation type="submission" date="2011-08" db="EMBL/GenBank/DDBJ databases">
        <title>The Genome Sequence of Johnsonella ignava ATCC 51276.</title>
        <authorList>
            <consortium name="The Broad Institute Genome Sequencing Platform"/>
            <person name="Earl A."/>
            <person name="Ward D."/>
            <person name="Feldgarden M."/>
            <person name="Gevers D."/>
            <person name="Izard J."/>
            <person name="Blanton J.M."/>
            <person name="Baranova O.V."/>
            <person name="Dewhirst F.E."/>
            <person name="Young S.K."/>
            <person name="Zeng Q."/>
            <person name="Gargeya S."/>
            <person name="Fitzgerald M."/>
            <person name="Haas B."/>
            <person name="Abouelleil A."/>
            <person name="Alvarado L."/>
            <person name="Arachchi H.M."/>
            <person name="Berlin A."/>
            <person name="Brown A."/>
            <person name="Chapman S.B."/>
            <person name="Chen Z."/>
            <person name="Dunbar C."/>
            <person name="Freedman E."/>
            <person name="Gearin G."/>
            <person name="Gellesch M."/>
            <person name="Goldberg J."/>
            <person name="Griggs A."/>
            <person name="Gujja S."/>
            <person name="Heiman D."/>
            <person name="Howarth C."/>
            <person name="Larson L."/>
            <person name="Lui A."/>
            <person name="MacDonald P.J.P."/>
            <person name="Montmayeur A."/>
            <person name="Murphy C."/>
            <person name="Neiman D."/>
            <person name="Pearson M."/>
            <person name="Priest M."/>
            <person name="Roberts A."/>
            <person name="Saif S."/>
            <person name="Shea T."/>
            <person name="Shenoy N."/>
            <person name="Sisk P."/>
            <person name="Stolte C."/>
            <person name="Sykes S."/>
            <person name="Wortman J."/>
            <person name="Nusbaum C."/>
            <person name="Birren B."/>
        </authorList>
    </citation>
    <scope>NUCLEOTIDE SEQUENCE [LARGE SCALE GENOMIC DNA]</scope>
    <source>
        <strain evidence="12 13">ATCC 51276</strain>
    </source>
</reference>
<evidence type="ECO:0000256" key="4">
    <source>
        <dbReference type="ARBA" id="ARBA00022692"/>
    </source>
</evidence>
<keyword evidence="3" id="KW-1003">Cell membrane</keyword>
<sequence length="586" mass="64594">MNMNRVVKRLFMEIKQYKKSSIITILCTLGAVFFEILVPYVISMIIDKGVMQSSLSNIIKYGCIMIVFACAALACGIGSGFFGAEASCGFAANLRQAMYLNIQRFSFGNIDKYSASGLITRLTTDVTNVQNSYLMILRLLLRTPAMIFFAMVMTVIISPSLSLIFFAGILVLGVILLILMKTAMKSFTAVFDKYDDLNESVQENVRNIRVVKAFVQEKQEKNKFNKAAVTLYELFVKAEKGIVIVSPLLYFMIYGCILLLSWFGAKMIVAGSLTTGQLTSLFSYTMNIMISLMILSFTAVMVIISEASAVRIVEVLEEKSDIVSHEEPVKTIKNGSIEFKNVYFSYSKESSEPVLEDINISIASGQTIGLFGGTGSSKSSLISLISRLYDVTSGEVLVGGVNVKDYDLEVLRNGVSVVLQKNELFSGTILENLRWGNKEADLKECKRACRTACADEFIENLPDGYNSYVERGGANFSGGQKQRLCIARALLKKPAVIILDDSTSAVDTATDKKIREAFRHEMPEVTKIIISQRISSIKDADSIIVMEDGKVNAIGTHDELLQGNAIYSGVFAVQNEGGGDFDRMED</sequence>
<dbReference type="GO" id="GO:0015421">
    <property type="term" value="F:ABC-type oligopeptide transporter activity"/>
    <property type="evidence" value="ECO:0007669"/>
    <property type="project" value="TreeGrafter"/>
</dbReference>
<keyword evidence="4 9" id="KW-0812">Transmembrane</keyword>
<evidence type="ECO:0000259" key="11">
    <source>
        <dbReference type="PROSITE" id="PS50929"/>
    </source>
</evidence>
<keyword evidence="6" id="KW-0067">ATP-binding</keyword>
<protein>
    <recommendedName>
        <fullName evidence="14">ABC transporter</fullName>
    </recommendedName>
</protein>
<dbReference type="InterPro" id="IPR011527">
    <property type="entry name" value="ABC1_TM_dom"/>
</dbReference>
<feature type="transmembrane region" description="Helical" evidence="9">
    <location>
        <begin position="58"/>
        <end position="82"/>
    </location>
</feature>
<dbReference type="SUPFAM" id="SSF90123">
    <property type="entry name" value="ABC transporter transmembrane region"/>
    <property type="match status" value="1"/>
</dbReference>
<name>G5GFH9_9FIRM</name>
<comment type="caution">
    <text evidence="12">The sequence shown here is derived from an EMBL/GenBank/DDBJ whole genome shotgun (WGS) entry which is preliminary data.</text>
</comment>
<feature type="transmembrane region" description="Helical" evidence="9">
    <location>
        <begin position="242"/>
        <end position="264"/>
    </location>
</feature>
<evidence type="ECO:0000256" key="2">
    <source>
        <dbReference type="ARBA" id="ARBA00022448"/>
    </source>
</evidence>
<gene>
    <name evidence="12" type="ORF">HMPREF9333_00318</name>
</gene>
<dbReference type="PATRIC" id="fig|679200.3.peg.340"/>
<feature type="transmembrane region" description="Helical" evidence="9">
    <location>
        <begin position="21"/>
        <end position="46"/>
    </location>
</feature>
<dbReference type="InterPro" id="IPR017871">
    <property type="entry name" value="ABC_transporter-like_CS"/>
</dbReference>
<dbReference type="PROSITE" id="PS00211">
    <property type="entry name" value="ABC_TRANSPORTER_1"/>
    <property type="match status" value="1"/>
</dbReference>
<feature type="transmembrane region" description="Helical" evidence="9">
    <location>
        <begin position="139"/>
        <end position="157"/>
    </location>
</feature>
<dbReference type="GO" id="GO:0016887">
    <property type="term" value="F:ATP hydrolysis activity"/>
    <property type="evidence" value="ECO:0007669"/>
    <property type="project" value="InterPro"/>
</dbReference>
<feature type="domain" description="ABC transporter" evidence="10">
    <location>
        <begin position="337"/>
        <end position="573"/>
    </location>
</feature>
<evidence type="ECO:0000256" key="9">
    <source>
        <dbReference type="SAM" id="Phobius"/>
    </source>
</evidence>
<dbReference type="AlphaFoldDB" id="G5GFH9"/>
<keyword evidence="7 9" id="KW-1133">Transmembrane helix</keyword>
<dbReference type="RefSeq" id="WP_005539344.1">
    <property type="nucleotide sequence ID" value="NZ_JH378829.1"/>
</dbReference>
<dbReference type="PANTHER" id="PTHR43394">
    <property type="entry name" value="ATP-DEPENDENT PERMEASE MDL1, MITOCHONDRIAL"/>
    <property type="match status" value="1"/>
</dbReference>
<dbReference type="InterPro" id="IPR003593">
    <property type="entry name" value="AAA+_ATPase"/>
</dbReference>
<dbReference type="Pfam" id="PF00664">
    <property type="entry name" value="ABC_membrane"/>
    <property type="match status" value="1"/>
</dbReference>
<dbReference type="GO" id="GO:0005524">
    <property type="term" value="F:ATP binding"/>
    <property type="evidence" value="ECO:0007669"/>
    <property type="project" value="UniProtKB-KW"/>
</dbReference>
<evidence type="ECO:0008006" key="14">
    <source>
        <dbReference type="Google" id="ProtNLM"/>
    </source>
</evidence>
<dbReference type="PANTHER" id="PTHR43394:SF1">
    <property type="entry name" value="ATP-BINDING CASSETTE SUB-FAMILY B MEMBER 10, MITOCHONDRIAL"/>
    <property type="match status" value="1"/>
</dbReference>
<dbReference type="InterPro" id="IPR027417">
    <property type="entry name" value="P-loop_NTPase"/>
</dbReference>
<keyword evidence="2" id="KW-0813">Transport</keyword>
<dbReference type="Pfam" id="PF00005">
    <property type="entry name" value="ABC_tran"/>
    <property type="match status" value="1"/>
</dbReference>
<dbReference type="InterPro" id="IPR039421">
    <property type="entry name" value="Type_1_exporter"/>
</dbReference>
<evidence type="ECO:0000256" key="3">
    <source>
        <dbReference type="ARBA" id="ARBA00022475"/>
    </source>
</evidence>
<feature type="transmembrane region" description="Helical" evidence="9">
    <location>
        <begin position="163"/>
        <end position="180"/>
    </location>
</feature>
<keyword evidence="5" id="KW-0547">Nucleotide-binding</keyword>
<feature type="domain" description="ABC transmembrane type-1" evidence="11">
    <location>
        <begin position="22"/>
        <end position="302"/>
    </location>
</feature>
<evidence type="ECO:0000313" key="12">
    <source>
        <dbReference type="EMBL" id="EHI56456.1"/>
    </source>
</evidence>
<dbReference type="SMART" id="SM00382">
    <property type="entry name" value="AAA"/>
    <property type="match status" value="1"/>
</dbReference>
<dbReference type="Proteomes" id="UP000003011">
    <property type="component" value="Unassembled WGS sequence"/>
</dbReference>
<evidence type="ECO:0000256" key="6">
    <source>
        <dbReference type="ARBA" id="ARBA00022840"/>
    </source>
</evidence>
<evidence type="ECO:0000256" key="7">
    <source>
        <dbReference type="ARBA" id="ARBA00022989"/>
    </source>
</evidence>
<proteinExistence type="predicted"/>
<keyword evidence="8 9" id="KW-0472">Membrane</keyword>
<accession>G5GFH9</accession>
<dbReference type="STRING" id="679200.HMPREF9333_00318"/>
<evidence type="ECO:0000313" key="13">
    <source>
        <dbReference type="Proteomes" id="UP000003011"/>
    </source>
</evidence>
<dbReference type="Gene3D" id="1.20.1560.10">
    <property type="entry name" value="ABC transporter type 1, transmembrane domain"/>
    <property type="match status" value="1"/>
</dbReference>
<dbReference type="InterPro" id="IPR036640">
    <property type="entry name" value="ABC1_TM_sf"/>
</dbReference>
<dbReference type="GO" id="GO:0005886">
    <property type="term" value="C:plasma membrane"/>
    <property type="evidence" value="ECO:0007669"/>
    <property type="project" value="UniProtKB-SubCell"/>
</dbReference>
<dbReference type="Gene3D" id="3.40.50.300">
    <property type="entry name" value="P-loop containing nucleotide triphosphate hydrolases"/>
    <property type="match status" value="1"/>
</dbReference>
<dbReference type="PROSITE" id="PS50893">
    <property type="entry name" value="ABC_TRANSPORTER_2"/>
    <property type="match status" value="1"/>
</dbReference>
<dbReference type="CDD" id="cd18548">
    <property type="entry name" value="ABC_6TM_Tm287_like"/>
    <property type="match status" value="1"/>
</dbReference>
<evidence type="ECO:0000256" key="5">
    <source>
        <dbReference type="ARBA" id="ARBA00022741"/>
    </source>
</evidence>
<dbReference type="InterPro" id="IPR003439">
    <property type="entry name" value="ABC_transporter-like_ATP-bd"/>
</dbReference>
<keyword evidence="13" id="KW-1185">Reference proteome</keyword>
<evidence type="ECO:0000256" key="1">
    <source>
        <dbReference type="ARBA" id="ARBA00004651"/>
    </source>
</evidence>
<dbReference type="PROSITE" id="PS50929">
    <property type="entry name" value="ABC_TM1F"/>
    <property type="match status" value="1"/>
</dbReference>
<dbReference type="FunFam" id="3.40.50.300:FF:000221">
    <property type="entry name" value="Multidrug ABC transporter ATP-binding protein"/>
    <property type="match status" value="1"/>
</dbReference>
<organism evidence="12 13">
    <name type="scientific">Johnsonella ignava ATCC 51276</name>
    <dbReference type="NCBI Taxonomy" id="679200"/>
    <lineage>
        <taxon>Bacteria</taxon>
        <taxon>Bacillati</taxon>
        <taxon>Bacillota</taxon>
        <taxon>Clostridia</taxon>
        <taxon>Lachnospirales</taxon>
        <taxon>Lachnospiraceae</taxon>
        <taxon>Johnsonella</taxon>
    </lineage>
</organism>
<evidence type="ECO:0000259" key="10">
    <source>
        <dbReference type="PROSITE" id="PS50893"/>
    </source>
</evidence>
<dbReference type="eggNOG" id="COG1132">
    <property type="taxonomic scope" value="Bacteria"/>
</dbReference>
<dbReference type="SUPFAM" id="SSF52540">
    <property type="entry name" value="P-loop containing nucleoside triphosphate hydrolases"/>
    <property type="match status" value="1"/>
</dbReference>
<evidence type="ECO:0000256" key="8">
    <source>
        <dbReference type="ARBA" id="ARBA00023136"/>
    </source>
</evidence>
<dbReference type="HOGENOM" id="CLU_000604_84_3_9"/>